<sequence length="402" mass="43199">MLMRLYYLLIFAVVVLFVSPASAAGTPFSLSGQVLDRYGGPLQGACVTLIDNAHKTISINYTNENGNYDFVNVVSDTDTVSVRVNLTRGGKTYEIPSYYTRWYPSKGIQCINSNETSFSNYPEPVYGYIYGAIQAGAGNAASFIPGIVYLADPDSGIRYYQFADRTDGKASYTFYAPAGSYILYAQHRENGVVYESARKAVNVTPNAAVTEVLDTRIILPLTSPSSSPDPAEAPAHHENRVIGIVLTKDSQPLPGVTVALYQRSDNGSTFVPMVTDGRTVSATTNDQGRYAFSGVAPTTDDGKPIQAKKDIVAVAEYGAAEDRTEEKPLYYPDMLMANGGEDDARNVAFVPMVLDVGASATASATTSEPSGIPIEWAALLASLAVGILCLLGLYLFLSRKGR</sequence>
<dbReference type="Gene3D" id="2.60.40.10">
    <property type="entry name" value="Immunoglobulins"/>
    <property type="match status" value="1"/>
</dbReference>
<dbReference type="KEGG" id="mpd:MCP_2953"/>
<reference evidence="2 3" key="2">
    <citation type="journal article" date="2008" name="Int. J. Syst. Evol. Microbiol.">
        <title>Methanocella paludicola gen. nov., sp. nov., a methane-producing archaeon, the first isolate of the lineage 'Rice Cluster I', and proposal of the new archaeal order Methanocellales ord. nov.</title>
        <authorList>
            <person name="Sakai S."/>
            <person name="Imachi H."/>
            <person name="Hanada S."/>
            <person name="Ohashi A."/>
            <person name="Harada H."/>
            <person name="Kamagata Y."/>
        </authorList>
    </citation>
    <scope>NUCLEOTIDE SEQUENCE [LARGE SCALE GENOMIC DNA]</scope>
    <source>
        <strain evidence="3">DSM 17711 / JCM 13418 / NBRC 101707 / SANAE</strain>
    </source>
</reference>
<evidence type="ECO:0000313" key="3">
    <source>
        <dbReference type="Proteomes" id="UP000001882"/>
    </source>
</evidence>
<reference evidence="2 3" key="1">
    <citation type="journal article" date="2007" name="Appl. Environ. Microbiol.">
        <title>Isolation of key methanogens for global methane emission from rice paddy fields: a novel isolate affiliated with the clone cluster rice cluster I.</title>
        <authorList>
            <person name="Sakai S."/>
            <person name="Imachi H."/>
            <person name="Sekiguchi Y."/>
            <person name="Ohashi A."/>
            <person name="Harada H."/>
            <person name="Kamagata Y."/>
        </authorList>
    </citation>
    <scope>NUCLEOTIDE SEQUENCE [LARGE SCALE GENOMIC DNA]</scope>
    <source>
        <strain evidence="3">DSM 17711 / JCM 13418 / NBRC 101707 / SANAE</strain>
    </source>
</reference>
<keyword evidence="1" id="KW-1133">Transmembrane helix</keyword>
<dbReference type="Proteomes" id="UP000001882">
    <property type="component" value="Chromosome"/>
</dbReference>
<feature type="transmembrane region" description="Helical" evidence="1">
    <location>
        <begin position="376"/>
        <end position="397"/>
    </location>
</feature>
<dbReference type="EMBL" id="AP011532">
    <property type="protein sequence ID" value="BAI63025.1"/>
    <property type="molecule type" value="Genomic_DNA"/>
</dbReference>
<dbReference type="InterPro" id="IPR008969">
    <property type="entry name" value="CarboxyPept-like_regulatory"/>
</dbReference>
<organism evidence="2 3">
    <name type="scientific">Methanocella paludicola (strain DSM 17711 / JCM 13418 / NBRC 101707 / SANAE)</name>
    <dbReference type="NCBI Taxonomy" id="304371"/>
    <lineage>
        <taxon>Archaea</taxon>
        <taxon>Methanobacteriati</taxon>
        <taxon>Methanobacteriota</taxon>
        <taxon>Stenosarchaea group</taxon>
        <taxon>Methanomicrobia</taxon>
        <taxon>Methanocellales</taxon>
        <taxon>Methanocellaceae</taxon>
        <taxon>Methanocella</taxon>
    </lineage>
</organism>
<keyword evidence="1" id="KW-0812">Transmembrane</keyword>
<gene>
    <name evidence="2" type="ordered locus">MCP_2953</name>
</gene>
<protein>
    <recommendedName>
        <fullName evidence="4">Carboxypeptidase regulatory-like domain-containing protein</fullName>
    </recommendedName>
</protein>
<dbReference type="AlphaFoldDB" id="D1Z2V3"/>
<name>D1Z2V3_METPS</name>
<dbReference type="InParanoid" id="D1Z2V3"/>
<reference evidence="3" key="3">
    <citation type="journal article" date="2011" name="PLoS ONE">
        <title>Genome sequence of a mesophilic hydrogenotrophic methanogen Methanocella paludicola, the first cultivated representative of the order Methanocellales.</title>
        <authorList>
            <person name="Sakai S."/>
            <person name="Takaki Y."/>
            <person name="Shimamura S."/>
            <person name="Sekine M."/>
            <person name="Tajima T."/>
            <person name="Kosugi H."/>
            <person name="Ichikawa N."/>
            <person name="Tasumi E."/>
            <person name="Hiraki A.T."/>
            <person name="Shimizu A."/>
            <person name="Kato Y."/>
            <person name="Nishiko R."/>
            <person name="Mori K."/>
            <person name="Fujita N."/>
            <person name="Imachi H."/>
            <person name="Takai K."/>
        </authorList>
    </citation>
    <scope>NUCLEOTIDE SEQUENCE [LARGE SCALE GENOMIC DNA]</scope>
    <source>
        <strain evidence="3">DSM 17711 / JCM 13418 / NBRC 101707 / SANAE</strain>
    </source>
</reference>
<proteinExistence type="predicted"/>
<accession>D1Z2V3</accession>
<dbReference type="RefSeq" id="WP_012901695.1">
    <property type="nucleotide sequence ID" value="NC_013665.1"/>
</dbReference>
<evidence type="ECO:0008006" key="4">
    <source>
        <dbReference type="Google" id="ProtNLM"/>
    </source>
</evidence>
<dbReference type="GeneID" id="8682601"/>
<dbReference type="InterPro" id="IPR013783">
    <property type="entry name" value="Ig-like_fold"/>
</dbReference>
<dbReference type="eggNOG" id="arCOG11125">
    <property type="taxonomic scope" value="Archaea"/>
</dbReference>
<dbReference type="SUPFAM" id="SSF49464">
    <property type="entry name" value="Carboxypeptidase regulatory domain-like"/>
    <property type="match status" value="2"/>
</dbReference>
<dbReference type="OrthoDB" id="95942at2157"/>
<keyword evidence="1" id="KW-0472">Membrane</keyword>
<keyword evidence="3" id="KW-1185">Reference proteome</keyword>
<evidence type="ECO:0000256" key="1">
    <source>
        <dbReference type="SAM" id="Phobius"/>
    </source>
</evidence>
<dbReference type="STRING" id="304371.MCP_2953"/>
<evidence type="ECO:0000313" key="2">
    <source>
        <dbReference type="EMBL" id="BAI63025.1"/>
    </source>
</evidence>